<dbReference type="Gene3D" id="3.20.20.70">
    <property type="entry name" value="Aldolase class I"/>
    <property type="match status" value="1"/>
</dbReference>
<reference evidence="2" key="1">
    <citation type="submission" date="2014-09" db="EMBL/GenBank/DDBJ databases">
        <authorList>
            <person name="Probst J Alexander"/>
        </authorList>
    </citation>
    <scope>NUCLEOTIDE SEQUENCE</scope>
</reference>
<dbReference type="InterPro" id="IPR051690">
    <property type="entry name" value="PseI-like"/>
</dbReference>
<gene>
    <name evidence="2" type="ORF">MSIBF_A290001</name>
</gene>
<dbReference type="Pfam" id="PF03102">
    <property type="entry name" value="NeuB"/>
    <property type="match status" value="1"/>
</dbReference>
<dbReference type="InterPro" id="IPR013132">
    <property type="entry name" value="PseI/NeuA/B-like_N"/>
</dbReference>
<dbReference type="InterPro" id="IPR013785">
    <property type="entry name" value="Aldolase_TIM"/>
</dbReference>
<dbReference type="PANTHER" id="PTHR42966:SF1">
    <property type="entry name" value="SIALIC ACID SYNTHASE"/>
    <property type="match status" value="1"/>
</dbReference>
<dbReference type="PROSITE" id="PS50844">
    <property type="entry name" value="AFP_LIKE"/>
    <property type="match status" value="1"/>
</dbReference>
<feature type="domain" description="AFP-like" evidence="1">
    <location>
        <begin position="289"/>
        <end position="345"/>
    </location>
</feature>
<dbReference type="NCBIfam" id="TIGR03569">
    <property type="entry name" value="NeuB_NnaB"/>
    <property type="match status" value="1"/>
</dbReference>
<dbReference type="InterPro" id="IPR036732">
    <property type="entry name" value="AFP_Neu5c_C_sf"/>
</dbReference>
<evidence type="ECO:0000259" key="1">
    <source>
        <dbReference type="PROSITE" id="PS50844"/>
    </source>
</evidence>
<accession>A0A098EA68</accession>
<protein>
    <recommendedName>
        <fullName evidence="1">AFP-like domain-containing protein</fullName>
    </recommendedName>
</protein>
<dbReference type="SUPFAM" id="SSF51269">
    <property type="entry name" value="AFP III-like domain"/>
    <property type="match status" value="1"/>
</dbReference>
<name>A0A098EA68_9ZZZZ</name>
<dbReference type="GO" id="GO:0047444">
    <property type="term" value="F:N-acylneuraminate-9-phosphate synthase activity"/>
    <property type="evidence" value="ECO:0007669"/>
    <property type="project" value="TreeGrafter"/>
</dbReference>
<evidence type="ECO:0000313" key="2">
    <source>
        <dbReference type="EMBL" id="CEG12897.1"/>
    </source>
</evidence>
<dbReference type="SMART" id="SM00858">
    <property type="entry name" value="SAF"/>
    <property type="match status" value="1"/>
</dbReference>
<dbReference type="AlphaFoldDB" id="A0A098EA68"/>
<proteinExistence type="predicted"/>
<dbReference type="InterPro" id="IPR020007">
    <property type="entry name" value="NeuB/NeuA"/>
</dbReference>
<organism evidence="2">
    <name type="scientific">groundwater metagenome</name>
    <dbReference type="NCBI Taxonomy" id="717931"/>
    <lineage>
        <taxon>unclassified sequences</taxon>
        <taxon>metagenomes</taxon>
        <taxon>ecological metagenomes</taxon>
    </lineage>
</organism>
<sequence length="345" mass="38323">MKVQNKFIGEEVSVFIIAEVGVNHNGDINLAKKLIDAAKDADCDAVKFQTFKAENVVTENAERAGYQVKNIGGDETQRDMLKKYELRYDNFIELKKYCDEKGIIFLSTPHSEDAIDFLENLVPAYKFGSGDLTNIPALEYAAKKRKPMIIGTGMATMDEVKEALNAIYAQGNEEVVMLHCTTNYPCALEEVNLRAMQTMQKQLNCLVGYSDHTNGIIVPVMAVAMGACVIEKHFTHDKNLSGPDHKASLEPDELKEMVNAIRDAEKALGSGIKAPAESEKEIMKVARKSIIAKVDIPKDTIITKGMLSIKRPGNGVAPKYLKEIIGKKAKVDIRSDELIKFEYFE</sequence>
<dbReference type="Pfam" id="PF08666">
    <property type="entry name" value="SAF"/>
    <property type="match status" value="1"/>
</dbReference>
<dbReference type="SUPFAM" id="SSF51569">
    <property type="entry name" value="Aldolase"/>
    <property type="match status" value="1"/>
</dbReference>
<dbReference type="GO" id="GO:0016051">
    <property type="term" value="P:carbohydrate biosynthetic process"/>
    <property type="evidence" value="ECO:0007669"/>
    <property type="project" value="InterPro"/>
</dbReference>
<dbReference type="EMBL" id="CCXY01000212">
    <property type="protein sequence ID" value="CEG12897.1"/>
    <property type="molecule type" value="Genomic_DNA"/>
</dbReference>
<dbReference type="InterPro" id="IPR013974">
    <property type="entry name" value="SAF"/>
</dbReference>
<dbReference type="InterPro" id="IPR057736">
    <property type="entry name" value="SAF_PseI/NeuA/NeuB"/>
</dbReference>
<dbReference type="Gene3D" id="3.90.1210.10">
    <property type="entry name" value="Antifreeze-like/N-acetylneuraminic acid synthase C-terminal domain"/>
    <property type="match status" value="1"/>
</dbReference>
<dbReference type="PANTHER" id="PTHR42966">
    <property type="entry name" value="N-ACETYLNEURAMINATE SYNTHASE"/>
    <property type="match status" value="1"/>
</dbReference>
<dbReference type="CDD" id="cd11615">
    <property type="entry name" value="SAF_NeuB_like"/>
    <property type="match status" value="1"/>
</dbReference>
<dbReference type="InterPro" id="IPR006190">
    <property type="entry name" value="SAF_AFP_Neu5Ac"/>
</dbReference>